<sequence>MASALHLHSRNIVSNVTCVAGFNWMNNQEQKDPCLLVAYVIAACVGNSWTQPALPPGSTYSLPSNSTATRCYCSWSCYNLMMACTWCQNPGGIGLSSWINFSQNCPSGYTDEYFPSGFTLSANQTIPYWASIDPKQWTSGIFDVNQAKQYDNEGQPALDPGVSSGSRSSDFGPVVGGTVGGVVLVIILAIGICCFCKRRRYNRLVTAPHAGPRSDQSVSFSQSRSVLSPPPMSYFTGVHSSSFPAIPPPHIDAPSYTTRGLQLPAIPIV</sequence>
<dbReference type="InParanoid" id="A0A0C3AGH4"/>
<dbReference type="AlphaFoldDB" id="A0A0C3AGH4"/>
<reference evidence="3" key="2">
    <citation type="submission" date="2015-01" db="EMBL/GenBank/DDBJ databases">
        <title>Evolutionary Origins and Diversification of the Mycorrhizal Mutualists.</title>
        <authorList>
            <consortium name="DOE Joint Genome Institute"/>
            <consortium name="Mycorrhizal Genomics Consortium"/>
            <person name="Kohler A."/>
            <person name="Kuo A."/>
            <person name="Nagy L.G."/>
            <person name="Floudas D."/>
            <person name="Copeland A."/>
            <person name="Barry K.W."/>
            <person name="Cichocki N."/>
            <person name="Veneault-Fourrey C."/>
            <person name="LaButti K."/>
            <person name="Lindquist E.A."/>
            <person name="Lipzen A."/>
            <person name="Lundell T."/>
            <person name="Morin E."/>
            <person name="Murat C."/>
            <person name="Riley R."/>
            <person name="Ohm R."/>
            <person name="Sun H."/>
            <person name="Tunlid A."/>
            <person name="Henrissat B."/>
            <person name="Grigoriev I.V."/>
            <person name="Hibbett D.S."/>
            <person name="Martin F."/>
        </authorList>
    </citation>
    <scope>NUCLEOTIDE SEQUENCE [LARGE SCALE GENOMIC DNA]</scope>
    <source>
        <strain evidence="3">Foug A</strain>
    </source>
</reference>
<accession>A0A0C3AGH4</accession>
<dbReference type="Gene3D" id="1.20.5.510">
    <property type="entry name" value="Single helix bin"/>
    <property type="match status" value="1"/>
</dbReference>
<organism evidence="2 3">
    <name type="scientific">Scleroderma citrinum Foug A</name>
    <dbReference type="NCBI Taxonomy" id="1036808"/>
    <lineage>
        <taxon>Eukaryota</taxon>
        <taxon>Fungi</taxon>
        <taxon>Dikarya</taxon>
        <taxon>Basidiomycota</taxon>
        <taxon>Agaricomycotina</taxon>
        <taxon>Agaricomycetes</taxon>
        <taxon>Agaricomycetidae</taxon>
        <taxon>Boletales</taxon>
        <taxon>Sclerodermatineae</taxon>
        <taxon>Sclerodermataceae</taxon>
        <taxon>Scleroderma</taxon>
    </lineage>
</organism>
<protein>
    <recommendedName>
        <fullName evidence="4">Transmembrane protein</fullName>
    </recommendedName>
</protein>
<evidence type="ECO:0000313" key="2">
    <source>
        <dbReference type="EMBL" id="KIM64012.1"/>
    </source>
</evidence>
<keyword evidence="1" id="KW-0812">Transmembrane</keyword>
<dbReference type="Proteomes" id="UP000053989">
    <property type="component" value="Unassembled WGS sequence"/>
</dbReference>
<evidence type="ECO:0000256" key="1">
    <source>
        <dbReference type="SAM" id="Phobius"/>
    </source>
</evidence>
<proteinExistence type="predicted"/>
<reference evidence="2 3" key="1">
    <citation type="submission" date="2014-04" db="EMBL/GenBank/DDBJ databases">
        <authorList>
            <consortium name="DOE Joint Genome Institute"/>
            <person name="Kuo A."/>
            <person name="Kohler A."/>
            <person name="Nagy L.G."/>
            <person name="Floudas D."/>
            <person name="Copeland A."/>
            <person name="Barry K.W."/>
            <person name="Cichocki N."/>
            <person name="Veneault-Fourrey C."/>
            <person name="LaButti K."/>
            <person name="Lindquist E.A."/>
            <person name="Lipzen A."/>
            <person name="Lundell T."/>
            <person name="Morin E."/>
            <person name="Murat C."/>
            <person name="Sun H."/>
            <person name="Tunlid A."/>
            <person name="Henrissat B."/>
            <person name="Grigoriev I.V."/>
            <person name="Hibbett D.S."/>
            <person name="Martin F."/>
            <person name="Nordberg H.P."/>
            <person name="Cantor M.N."/>
            <person name="Hua S.X."/>
        </authorList>
    </citation>
    <scope>NUCLEOTIDE SEQUENCE [LARGE SCALE GENOMIC DNA]</scope>
    <source>
        <strain evidence="2 3">Foug A</strain>
    </source>
</reference>
<gene>
    <name evidence="2" type="ORF">SCLCIDRAFT_23874</name>
</gene>
<dbReference type="OrthoDB" id="2796893at2759"/>
<name>A0A0C3AGH4_9AGAM</name>
<keyword evidence="1" id="KW-1133">Transmembrane helix</keyword>
<dbReference type="EMBL" id="KN822031">
    <property type="protein sequence ID" value="KIM64012.1"/>
    <property type="molecule type" value="Genomic_DNA"/>
</dbReference>
<evidence type="ECO:0008006" key="4">
    <source>
        <dbReference type="Google" id="ProtNLM"/>
    </source>
</evidence>
<feature type="transmembrane region" description="Helical" evidence="1">
    <location>
        <begin position="174"/>
        <end position="196"/>
    </location>
</feature>
<dbReference type="HOGENOM" id="CLU_053888_2_0_1"/>
<keyword evidence="3" id="KW-1185">Reference proteome</keyword>
<evidence type="ECO:0000313" key="3">
    <source>
        <dbReference type="Proteomes" id="UP000053989"/>
    </source>
</evidence>
<keyword evidence="1" id="KW-0472">Membrane</keyword>
<dbReference type="STRING" id="1036808.A0A0C3AGH4"/>